<evidence type="ECO:0000256" key="4">
    <source>
        <dbReference type="ARBA" id="ARBA00023136"/>
    </source>
</evidence>
<accession>A0A4Y7TTI2</accession>
<keyword evidence="3 5" id="KW-1133">Transmembrane helix</keyword>
<keyword evidence="2 5" id="KW-0812">Transmembrane</keyword>
<evidence type="ECO:0000313" key="7">
    <source>
        <dbReference type="Proteomes" id="UP000298030"/>
    </source>
</evidence>
<dbReference type="GO" id="GO:0007189">
    <property type="term" value="P:adenylate cyclase-activating G protein-coupled receptor signaling pathway"/>
    <property type="evidence" value="ECO:0007669"/>
    <property type="project" value="TreeGrafter"/>
</dbReference>
<dbReference type="GO" id="GO:0005886">
    <property type="term" value="C:plasma membrane"/>
    <property type="evidence" value="ECO:0007669"/>
    <property type="project" value="TreeGrafter"/>
</dbReference>
<feature type="transmembrane region" description="Helical" evidence="5">
    <location>
        <begin position="253"/>
        <end position="272"/>
    </location>
</feature>
<dbReference type="OrthoDB" id="100006at2759"/>
<dbReference type="PANTHER" id="PTHR23112">
    <property type="entry name" value="G PROTEIN-COUPLED RECEPTOR 157-RELATED"/>
    <property type="match status" value="1"/>
</dbReference>
<feature type="transmembrane region" description="Helical" evidence="5">
    <location>
        <begin position="20"/>
        <end position="46"/>
    </location>
</feature>
<protein>
    <recommendedName>
        <fullName evidence="8">Glucose receptor Git3 N-terminal domain-containing protein</fullName>
    </recommendedName>
</protein>
<dbReference type="SUPFAM" id="SSF81321">
    <property type="entry name" value="Family A G protein-coupled receptor-like"/>
    <property type="match status" value="1"/>
</dbReference>
<feature type="transmembrane region" description="Helical" evidence="5">
    <location>
        <begin position="67"/>
        <end position="89"/>
    </location>
</feature>
<dbReference type="EMBL" id="QPFP01000004">
    <property type="protein sequence ID" value="TEB37476.1"/>
    <property type="molecule type" value="Genomic_DNA"/>
</dbReference>
<reference evidence="6 7" key="1">
    <citation type="journal article" date="2019" name="Nat. Ecol. Evol.">
        <title>Megaphylogeny resolves global patterns of mushroom evolution.</title>
        <authorList>
            <person name="Varga T."/>
            <person name="Krizsan K."/>
            <person name="Foldi C."/>
            <person name="Dima B."/>
            <person name="Sanchez-Garcia M."/>
            <person name="Sanchez-Ramirez S."/>
            <person name="Szollosi G.J."/>
            <person name="Szarkandi J.G."/>
            <person name="Papp V."/>
            <person name="Albert L."/>
            <person name="Andreopoulos W."/>
            <person name="Angelini C."/>
            <person name="Antonin V."/>
            <person name="Barry K.W."/>
            <person name="Bougher N.L."/>
            <person name="Buchanan P."/>
            <person name="Buyck B."/>
            <person name="Bense V."/>
            <person name="Catcheside P."/>
            <person name="Chovatia M."/>
            <person name="Cooper J."/>
            <person name="Damon W."/>
            <person name="Desjardin D."/>
            <person name="Finy P."/>
            <person name="Geml J."/>
            <person name="Haridas S."/>
            <person name="Hughes K."/>
            <person name="Justo A."/>
            <person name="Karasinski D."/>
            <person name="Kautmanova I."/>
            <person name="Kiss B."/>
            <person name="Kocsube S."/>
            <person name="Kotiranta H."/>
            <person name="LaButti K.M."/>
            <person name="Lechner B.E."/>
            <person name="Liimatainen K."/>
            <person name="Lipzen A."/>
            <person name="Lukacs Z."/>
            <person name="Mihaltcheva S."/>
            <person name="Morgado L.N."/>
            <person name="Niskanen T."/>
            <person name="Noordeloos M.E."/>
            <person name="Ohm R.A."/>
            <person name="Ortiz-Santana B."/>
            <person name="Ovrebo C."/>
            <person name="Racz N."/>
            <person name="Riley R."/>
            <person name="Savchenko A."/>
            <person name="Shiryaev A."/>
            <person name="Soop K."/>
            <person name="Spirin V."/>
            <person name="Szebenyi C."/>
            <person name="Tomsovsky M."/>
            <person name="Tulloss R.E."/>
            <person name="Uehling J."/>
            <person name="Grigoriev I.V."/>
            <person name="Vagvolgyi C."/>
            <person name="Papp T."/>
            <person name="Martin F.M."/>
            <person name="Miettinen O."/>
            <person name="Hibbett D.S."/>
            <person name="Nagy L.G."/>
        </authorList>
    </citation>
    <scope>NUCLEOTIDE SEQUENCE [LARGE SCALE GENOMIC DNA]</scope>
    <source>
        <strain evidence="6 7">FP101781</strain>
    </source>
</reference>
<feature type="transmembrane region" description="Helical" evidence="5">
    <location>
        <begin position="284"/>
        <end position="305"/>
    </location>
</feature>
<proteinExistence type="predicted"/>
<evidence type="ECO:0000313" key="6">
    <source>
        <dbReference type="EMBL" id="TEB37476.1"/>
    </source>
</evidence>
<dbReference type="GO" id="GO:0004930">
    <property type="term" value="F:G protein-coupled receptor activity"/>
    <property type="evidence" value="ECO:0007669"/>
    <property type="project" value="TreeGrafter"/>
</dbReference>
<dbReference type="Gene3D" id="1.20.1070.10">
    <property type="entry name" value="Rhodopsin 7-helix transmembrane proteins"/>
    <property type="match status" value="1"/>
</dbReference>
<name>A0A4Y7TTI2_COPMI</name>
<feature type="transmembrane region" description="Helical" evidence="5">
    <location>
        <begin position="139"/>
        <end position="163"/>
    </location>
</feature>
<dbReference type="Proteomes" id="UP000298030">
    <property type="component" value="Unassembled WGS sequence"/>
</dbReference>
<dbReference type="AlphaFoldDB" id="A0A4Y7TTI2"/>
<organism evidence="6 7">
    <name type="scientific">Coprinellus micaceus</name>
    <name type="common">Glistening ink-cap mushroom</name>
    <name type="synonym">Coprinus micaceus</name>
    <dbReference type="NCBI Taxonomy" id="71717"/>
    <lineage>
        <taxon>Eukaryota</taxon>
        <taxon>Fungi</taxon>
        <taxon>Dikarya</taxon>
        <taxon>Basidiomycota</taxon>
        <taxon>Agaricomycotina</taxon>
        <taxon>Agaricomycetes</taxon>
        <taxon>Agaricomycetidae</taxon>
        <taxon>Agaricales</taxon>
        <taxon>Agaricineae</taxon>
        <taxon>Psathyrellaceae</taxon>
        <taxon>Coprinellus</taxon>
    </lineage>
</organism>
<comment type="subcellular location">
    <subcellularLocation>
        <location evidence="1">Membrane</location>
        <topology evidence="1">Multi-pass membrane protein</topology>
    </subcellularLocation>
</comment>
<dbReference type="STRING" id="71717.A0A4Y7TTI2"/>
<comment type="caution">
    <text evidence="6">The sequence shown here is derived from an EMBL/GenBank/DDBJ whole genome shotgun (WGS) entry which is preliminary data.</text>
</comment>
<dbReference type="PANTHER" id="PTHR23112:SF37">
    <property type="entry name" value="G PROTEIN-COUPLED RECEPTOR GPR1"/>
    <property type="match status" value="1"/>
</dbReference>
<feature type="transmembrane region" description="Helical" evidence="5">
    <location>
        <begin position="109"/>
        <end position="132"/>
    </location>
</feature>
<evidence type="ECO:0000256" key="5">
    <source>
        <dbReference type="SAM" id="Phobius"/>
    </source>
</evidence>
<feature type="transmembrane region" description="Helical" evidence="5">
    <location>
        <begin position="193"/>
        <end position="216"/>
    </location>
</feature>
<keyword evidence="7" id="KW-1185">Reference proteome</keyword>
<evidence type="ECO:0000256" key="3">
    <source>
        <dbReference type="ARBA" id="ARBA00022989"/>
    </source>
</evidence>
<evidence type="ECO:0000256" key="1">
    <source>
        <dbReference type="ARBA" id="ARBA00004141"/>
    </source>
</evidence>
<evidence type="ECO:0000256" key="2">
    <source>
        <dbReference type="ARBA" id="ARBA00022692"/>
    </source>
</evidence>
<evidence type="ECO:0008006" key="8">
    <source>
        <dbReference type="Google" id="ProtNLM"/>
    </source>
</evidence>
<sequence length="429" mass="47539">MALDTPAPFVMIVDYNTQQATGASILVVVSLLSLVAVLALLVAIALSAFNTRHSNDRFLFVRTHAAAYFLSLVICWIIQCIASIMNLGWMGEKAVFTGNFCTIQGALKHIADVGGAVWTLVMAGNTFSHLFLELNPPRYAMWLVLLAGWGFTGIVIGSGPATFVGAKTRGPFYDVNGIWCWISPAYQVQMVTLGYMIMLGVAVLSTILYVMTFLRLRGNLVRSGWKLSFRRVGDSPDKYFSNDQTMLVAKQMLLFPLAYAVLIFPIAIARFIEWSGKPIPFELTIFSGSVYLLSGLVNVILFTSTRKILPLSSLRIGNWYLVPSSRPSDIDHDGAEKGFFKVTFMEEPTTICTPSGFKEFRRPAELDLSHHGVRDSFASMYSSREGVYIPPLDYIPPLSSHWSPDTPALRKAHRLSVYIHNVQSAAARI</sequence>
<keyword evidence="4 5" id="KW-0472">Membrane</keyword>
<gene>
    <name evidence="6" type="ORF">FA13DRAFT_1726581</name>
</gene>